<protein>
    <submittedName>
        <fullName evidence="4">Uncharacterized protein</fullName>
    </submittedName>
</protein>
<keyword evidence="1" id="KW-0812">Transmembrane</keyword>
<feature type="domain" description="Lnb-like transmembrane" evidence="3">
    <location>
        <begin position="266"/>
        <end position="407"/>
    </location>
</feature>
<comment type="caution">
    <text evidence="4">The sequence shown here is derived from an EMBL/GenBank/DDBJ whole genome shotgun (WGS) entry which is preliminary data.</text>
</comment>
<gene>
    <name evidence="4" type="ORF">XD92_1318</name>
</gene>
<feature type="transmembrane region" description="Helical" evidence="1">
    <location>
        <begin position="336"/>
        <end position="352"/>
    </location>
</feature>
<evidence type="ECO:0000313" key="4">
    <source>
        <dbReference type="EMBL" id="KUK76181.1"/>
    </source>
</evidence>
<accession>A0A117LZG8</accession>
<organism evidence="4 5">
    <name type="scientific">Proteiniphilum acetatigenes</name>
    <dbReference type="NCBI Taxonomy" id="294710"/>
    <lineage>
        <taxon>Bacteria</taxon>
        <taxon>Pseudomonadati</taxon>
        <taxon>Bacteroidota</taxon>
        <taxon>Bacteroidia</taxon>
        <taxon>Bacteroidales</taxon>
        <taxon>Dysgonomonadaceae</taxon>
        <taxon>Proteiniphilum</taxon>
    </lineage>
</organism>
<dbReference type="PATRIC" id="fig|294710.3.peg.1782"/>
<feature type="domain" description="Lnb N-terminal periplasmic" evidence="2">
    <location>
        <begin position="32"/>
        <end position="180"/>
    </location>
</feature>
<dbReference type="EMBL" id="LGGN01000291">
    <property type="protein sequence ID" value="KUK76181.1"/>
    <property type="molecule type" value="Genomic_DNA"/>
</dbReference>
<keyword evidence="1" id="KW-0472">Membrane</keyword>
<feature type="transmembrane region" description="Helical" evidence="1">
    <location>
        <begin position="386"/>
        <end position="406"/>
    </location>
</feature>
<dbReference type="Proteomes" id="UP000053860">
    <property type="component" value="Unassembled WGS sequence"/>
</dbReference>
<sequence length="428" mass="49064">MKQAVPIPFPAKGNLIPILSVCLLLLNPSIKAQVQLNDSATVSLLTASPWNGAIYALFGHTAIRVQDDSTGIDEVYNYGFFDSSQPGFIYNFVRGRTDYILGVTSFADFIYEYRAKGQQVVEQQLNLSPAEKQKLYDALYENALPENRKYRYNYFYDNCATRPRDMVEQYSNGEIHYPPTDAAQSYRDLVHESLVNYPWYSFGIDLLIGSEADRTIDVREKMFIPSYLMDSFAKATIYKHDSLTVPLVSHSELLLTQDQKRNGVRERGLFTPLLMAFALLLLSIMVSVIQFFKMNRGHLPRIYDTILFGLAGVGGVIIFILMYFSSHPATNPNWNLIWLHPAAVIAAPFFWVKSAQRGVYFYHFINFVLLTLFLLCWWFLPQQLPVATIPFSMSLWIRSAANILIVRKLKIKDRRFTSSREMKAAWGQ</sequence>
<evidence type="ECO:0000313" key="5">
    <source>
        <dbReference type="Proteomes" id="UP000053860"/>
    </source>
</evidence>
<feature type="transmembrane region" description="Helical" evidence="1">
    <location>
        <begin position="304"/>
        <end position="324"/>
    </location>
</feature>
<dbReference type="Pfam" id="PF13387">
    <property type="entry name" value="Lnb_N"/>
    <property type="match status" value="1"/>
</dbReference>
<evidence type="ECO:0000256" key="1">
    <source>
        <dbReference type="SAM" id="Phobius"/>
    </source>
</evidence>
<dbReference type="AlphaFoldDB" id="A0A117LZG8"/>
<reference evidence="5" key="1">
    <citation type="journal article" date="2015" name="MBio">
        <title>Genome-Resolved Metagenomic Analysis Reveals Roles for Candidate Phyla and Other Microbial Community Members in Biogeochemical Transformations in Oil Reservoirs.</title>
        <authorList>
            <person name="Hu P."/>
            <person name="Tom L."/>
            <person name="Singh A."/>
            <person name="Thomas B.C."/>
            <person name="Baker B.J."/>
            <person name="Piceno Y.M."/>
            <person name="Andersen G.L."/>
            <person name="Banfield J.F."/>
        </authorList>
    </citation>
    <scope>NUCLEOTIDE SEQUENCE [LARGE SCALE GENOMIC DNA]</scope>
</reference>
<keyword evidence="1" id="KW-1133">Transmembrane helix</keyword>
<evidence type="ECO:0000259" key="2">
    <source>
        <dbReference type="Pfam" id="PF13387"/>
    </source>
</evidence>
<proteinExistence type="predicted"/>
<feature type="transmembrane region" description="Helical" evidence="1">
    <location>
        <begin position="269"/>
        <end position="292"/>
    </location>
</feature>
<dbReference type="InterPro" id="IPR025178">
    <property type="entry name" value="Lnb_N"/>
</dbReference>
<evidence type="ECO:0000259" key="3">
    <source>
        <dbReference type="Pfam" id="PF25221"/>
    </source>
</evidence>
<dbReference type="Pfam" id="PF25221">
    <property type="entry name" value="5TMH_Lnb"/>
    <property type="match status" value="1"/>
</dbReference>
<dbReference type="InterPro" id="IPR057436">
    <property type="entry name" value="5TMH_Lnb"/>
</dbReference>
<name>A0A117LZG8_9BACT</name>
<feature type="transmembrane region" description="Helical" evidence="1">
    <location>
        <begin position="359"/>
        <end position="380"/>
    </location>
</feature>